<dbReference type="FunFam" id="3.30.70.2740:FF:000001">
    <property type="entry name" value="D-lactate dehydrogenase mitochondrial"/>
    <property type="match status" value="1"/>
</dbReference>
<dbReference type="InterPro" id="IPR016164">
    <property type="entry name" value="FAD-linked_Oxase-like_C"/>
</dbReference>
<dbReference type="InterPro" id="IPR016169">
    <property type="entry name" value="FAD-bd_PCMH_sub2"/>
</dbReference>
<sequence length="510" mass="52154">MALSVKAPTELRLPVPGDGPRAAVRGSDSVRRMDAPGWGMVDDGVVARLRAIVGAEHVKVDDGAVAAFARDATPLYAARPDVVVLPGSTEEVAAVMRLATSERLPVVPRGAGSNLSAATLADAGGIVVVLTRLDRIVEVDGDELLAVVQTGVTTSALASAAAARGLLYVPDPGSKTVSTVGGNVATCAGGLRGLKYGVTRNYVLGLEAVLATGEVVRTGGRLWKDVAGYDLTRLLTGSEGTLAVITEVTVALVPMPPATGTGVAYFASLADAGRAVARIIADGVVPATLEFLDRKCINAVEDFAGLGLDRDAGALLLFGDDGASDLVEQNLSRMARSCEKEGATGVTMAREVAESEALLAARRCALPALARLAPVTVLEDVGVPRPRIAEMVDRIDAIAARHGVTVATFGHAGDGNLHPTAVLDPADEDAAARTKAVIGDIFDAAIELGGTITGEHGVGAAKLPWLPARLGAEQMALLSRIKTAFDPAGVLNPGKTGSVFEPGDDGEVGR</sequence>
<comment type="cofactor">
    <cofactor evidence="1">
        <name>FAD</name>
        <dbReference type="ChEBI" id="CHEBI:57692"/>
    </cofactor>
</comment>
<dbReference type="PROSITE" id="PS51387">
    <property type="entry name" value="FAD_PCMH"/>
    <property type="match status" value="1"/>
</dbReference>
<dbReference type="EMBL" id="PYGE01000002">
    <property type="protein sequence ID" value="PSL06684.1"/>
    <property type="molecule type" value="Genomic_DNA"/>
</dbReference>
<comment type="similarity">
    <text evidence="2">Belongs to the FAD-binding oxidoreductase/transferase type 4 family.</text>
</comment>
<accession>A0A2P8EB41</accession>
<dbReference type="Pfam" id="PF02913">
    <property type="entry name" value="FAD-oxidase_C"/>
    <property type="match status" value="1"/>
</dbReference>
<evidence type="ECO:0000256" key="5">
    <source>
        <dbReference type="ARBA" id="ARBA00023002"/>
    </source>
</evidence>
<dbReference type="InterPro" id="IPR036318">
    <property type="entry name" value="FAD-bd_PCMH-like_sf"/>
</dbReference>
<dbReference type="SUPFAM" id="SSF55103">
    <property type="entry name" value="FAD-linked oxidases, C-terminal domain"/>
    <property type="match status" value="1"/>
</dbReference>
<evidence type="ECO:0000313" key="8">
    <source>
        <dbReference type="Proteomes" id="UP000243528"/>
    </source>
</evidence>
<dbReference type="PANTHER" id="PTHR42934:SF2">
    <property type="entry name" value="GLYCOLATE OXIDASE SUBUNIT GLCD"/>
    <property type="match status" value="1"/>
</dbReference>
<gene>
    <name evidence="7" type="ORF">CLV30_10269</name>
</gene>
<evidence type="ECO:0000256" key="2">
    <source>
        <dbReference type="ARBA" id="ARBA00008000"/>
    </source>
</evidence>
<dbReference type="SUPFAM" id="SSF56176">
    <property type="entry name" value="FAD-binding/transporter-associated domain-like"/>
    <property type="match status" value="1"/>
</dbReference>
<evidence type="ECO:0000259" key="6">
    <source>
        <dbReference type="PROSITE" id="PS51387"/>
    </source>
</evidence>
<protein>
    <submittedName>
        <fullName evidence="7">Glycolate oxidase</fullName>
    </submittedName>
</protein>
<keyword evidence="8" id="KW-1185">Reference proteome</keyword>
<dbReference type="GO" id="GO:0071949">
    <property type="term" value="F:FAD binding"/>
    <property type="evidence" value="ECO:0007669"/>
    <property type="project" value="InterPro"/>
</dbReference>
<dbReference type="AlphaFoldDB" id="A0A2P8EB41"/>
<dbReference type="Proteomes" id="UP000243528">
    <property type="component" value="Unassembled WGS sequence"/>
</dbReference>
<dbReference type="PANTHER" id="PTHR42934">
    <property type="entry name" value="GLYCOLATE OXIDASE SUBUNIT GLCD"/>
    <property type="match status" value="1"/>
</dbReference>
<keyword evidence="4" id="KW-0274">FAD</keyword>
<evidence type="ECO:0000256" key="4">
    <source>
        <dbReference type="ARBA" id="ARBA00022827"/>
    </source>
</evidence>
<proteinExistence type="inferred from homology"/>
<dbReference type="Gene3D" id="3.30.465.10">
    <property type="match status" value="1"/>
</dbReference>
<dbReference type="InterPro" id="IPR004113">
    <property type="entry name" value="FAD-bd_oxidored_4_C"/>
</dbReference>
<feature type="domain" description="FAD-binding PCMH-type" evidence="6">
    <location>
        <begin position="76"/>
        <end position="255"/>
    </location>
</feature>
<comment type="caution">
    <text evidence="7">The sequence shown here is derived from an EMBL/GenBank/DDBJ whole genome shotgun (WGS) entry which is preliminary data.</text>
</comment>
<evidence type="ECO:0000313" key="7">
    <source>
        <dbReference type="EMBL" id="PSL06684.1"/>
    </source>
</evidence>
<keyword evidence="5" id="KW-0560">Oxidoreductase</keyword>
<evidence type="ECO:0000256" key="1">
    <source>
        <dbReference type="ARBA" id="ARBA00001974"/>
    </source>
</evidence>
<dbReference type="GO" id="GO:0016491">
    <property type="term" value="F:oxidoreductase activity"/>
    <property type="evidence" value="ECO:0007669"/>
    <property type="project" value="UniProtKB-KW"/>
</dbReference>
<dbReference type="Gene3D" id="1.10.45.10">
    <property type="entry name" value="Vanillyl-alcohol Oxidase, Chain A, domain 4"/>
    <property type="match status" value="1"/>
</dbReference>
<evidence type="ECO:0000256" key="3">
    <source>
        <dbReference type="ARBA" id="ARBA00022630"/>
    </source>
</evidence>
<name>A0A2P8EB41_9ACTN</name>
<dbReference type="InterPro" id="IPR016166">
    <property type="entry name" value="FAD-bd_PCMH"/>
</dbReference>
<dbReference type="InterPro" id="IPR006094">
    <property type="entry name" value="Oxid_FAD_bind_N"/>
</dbReference>
<dbReference type="InterPro" id="IPR051914">
    <property type="entry name" value="FAD-linked_OxidoTrans_Type4"/>
</dbReference>
<organism evidence="7 8">
    <name type="scientific">Haloactinopolyspora alba</name>
    <dbReference type="NCBI Taxonomy" id="648780"/>
    <lineage>
        <taxon>Bacteria</taxon>
        <taxon>Bacillati</taxon>
        <taxon>Actinomycetota</taxon>
        <taxon>Actinomycetes</taxon>
        <taxon>Jiangellales</taxon>
        <taxon>Jiangellaceae</taxon>
        <taxon>Haloactinopolyspora</taxon>
    </lineage>
</organism>
<dbReference type="InterPro" id="IPR016171">
    <property type="entry name" value="Vanillyl_alc_oxidase_C-sub2"/>
</dbReference>
<dbReference type="Pfam" id="PF01565">
    <property type="entry name" value="FAD_binding_4"/>
    <property type="match status" value="1"/>
</dbReference>
<keyword evidence="3" id="KW-0285">Flavoprotein</keyword>
<reference evidence="7 8" key="1">
    <citation type="submission" date="2018-03" db="EMBL/GenBank/DDBJ databases">
        <title>Genomic Encyclopedia of Archaeal and Bacterial Type Strains, Phase II (KMG-II): from individual species to whole genera.</title>
        <authorList>
            <person name="Goeker M."/>
        </authorList>
    </citation>
    <scope>NUCLEOTIDE SEQUENCE [LARGE SCALE GENOMIC DNA]</scope>
    <source>
        <strain evidence="7 8">DSM 45211</strain>
    </source>
</reference>
<dbReference type="Gene3D" id="3.30.70.2740">
    <property type="match status" value="1"/>
</dbReference>